<dbReference type="PANTHER" id="PTHR22911:SF6">
    <property type="entry name" value="SOLUTE CARRIER FAMILY 35 MEMBER G1"/>
    <property type="match status" value="1"/>
</dbReference>
<keyword evidence="4 6" id="KW-1133">Transmembrane helix</keyword>
<comment type="subcellular location">
    <subcellularLocation>
        <location evidence="1">Membrane</location>
        <topology evidence="1">Multi-pass membrane protein</topology>
    </subcellularLocation>
</comment>
<feature type="transmembrane region" description="Helical" evidence="6">
    <location>
        <begin position="270"/>
        <end position="287"/>
    </location>
</feature>
<feature type="transmembrane region" description="Helical" evidence="6">
    <location>
        <begin position="41"/>
        <end position="60"/>
    </location>
</feature>
<feature type="transmembrane region" description="Helical" evidence="6">
    <location>
        <begin position="155"/>
        <end position="175"/>
    </location>
</feature>
<sequence>MSVMSPASRMPFLVAGFGILVLSAMDALIKGVATAHPTPQIVFMRFACGLPWVLLALIWLRPPAPTMPMVRAHMVRGVLVVITAFLFFFALAKLELAEAITLSFLSPLFLALLAALILKEPLRPAVLGAIAVGFVGMGVIVAGKINGGGTLDLPRILGIAAAITCALTYAANLVLLRQRAQTDPLGLIVLAQNLFPLILIAPFAIAVWETPDPRSWVLFAGIGLLGVVGHLSLAWAFKHANAGPLGVLEYTALIWGSAFGYLAFGEVPVWTTWAGAALIVAACLAVARK</sequence>
<feature type="transmembrane region" description="Helical" evidence="6">
    <location>
        <begin position="72"/>
        <end position="94"/>
    </location>
</feature>
<reference evidence="8 9" key="1">
    <citation type="submission" date="2019-04" db="EMBL/GenBank/DDBJ databases">
        <title>Phreatobacter aquaticus sp. nov.</title>
        <authorList>
            <person name="Choi A."/>
            <person name="Baek K."/>
        </authorList>
    </citation>
    <scope>NUCLEOTIDE SEQUENCE [LARGE SCALE GENOMIC DNA]</scope>
    <source>
        <strain evidence="8 9">NMCR1094</strain>
    </source>
</reference>
<evidence type="ECO:0000313" key="8">
    <source>
        <dbReference type="EMBL" id="QCK85881.1"/>
    </source>
</evidence>
<dbReference type="OrthoDB" id="7818056at2"/>
<gene>
    <name evidence="8" type="ORF">E8L99_08955</name>
</gene>
<dbReference type="EMBL" id="CP039865">
    <property type="protein sequence ID" value="QCK85881.1"/>
    <property type="molecule type" value="Genomic_DNA"/>
</dbReference>
<evidence type="ECO:0000256" key="2">
    <source>
        <dbReference type="ARBA" id="ARBA00009853"/>
    </source>
</evidence>
<feature type="domain" description="EamA" evidence="7">
    <location>
        <begin position="157"/>
        <end position="286"/>
    </location>
</feature>
<evidence type="ECO:0000256" key="4">
    <source>
        <dbReference type="ARBA" id="ARBA00022989"/>
    </source>
</evidence>
<dbReference type="PANTHER" id="PTHR22911">
    <property type="entry name" value="ACYL-MALONYL CONDENSING ENZYME-RELATED"/>
    <property type="match status" value="1"/>
</dbReference>
<dbReference type="InterPro" id="IPR037185">
    <property type="entry name" value="EmrE-like"/>
</dbReference>
<dbReference type="KEGG" id="paqt:E8L99_08955"/>
<feature type="transmembrane region" description="Helical" evidence="6">
    <location>
        <begin position="100"/>
        <end position="118"/>
    </location>
</feature>
<feature type="domain" description="EamA" evidence="7">
    <location>
        <begin position="20"/>
        <end position="141"/>
    </location>
</feature>
<feature type="transmembrane region" description="Helical" evidence="6">
    <location>
        <begin position="125"/>
        <end position="143"/>
    </location>
</feature>
<evidence type="ECO:0000313" key="9">
    <source>
        <dbReference type="Proteomes" id="UP000298588"/>
    </source>
</evidence>
<feature type="transmembrane region" description="Helical" evidence="6">
    <location>
        <begin position="247"/>
        <end position="264"/>
    </location>
</feature>
<feature type="transmembrane region" description="Helical" evidence="6">
    <location>
        <begin position="187"/>
        <end position="208"/>
    </location>
</feature>
<dbReference type="Proteomes" id="UP000298588">
    <property type="component" value="Chromosome"/>
</dbReference>
<proteinExistence type="inferred from homology"/>
<name>A0A4D7QGQ5_9HYPH</name>
<keyword evidence="5 6" id="KW-0472">Membrane</keyword>
<dbReference type="AlphaFoldDB" id="A0A4D7QGQ5"/>
<comment type="similarity">
    <text evidence="2">Belongs to the drug/metabolite transporter (DMT) superfamily. 10 TMS drug/metabolite exporter (DME) (TC 2.A.7.3) family.</text>
</comment>
<evidence type="ECO:0000256" key="5">
    <source>
        <dbReference type="ARBA" id="ARBA00023136"/>
    </source>
</evidence>
<dbReference type="GO" id="GO:0016020">
    <property type="term" value="C:membrane"/>
    <property type="evidence" value="ECO:0007669"/>
    <property type="project" value="UniProtKB-SubCell"/>
</dbReference>
<evidence type="ECO:0000256" key="3">
    <source>
        <dbReference type="ARBA" id="ARBA00022692"/>
    </source>
</evidence>
<keyword evidence="3 6" id="KW-0812">Transmembrane</keyword>
<keyword evidence="9" id="KW-1185">Reference proteome</keyword>
<evidence type="ECO:0000256" key="1">
    <source>
        <dbReference type="ARBA" id="ARBA00004141"/>
    </source>
</evidence>
<protein>
    <submittedName>
        <fullName evidence="8">DMT family transporter</fullName>
    </submittedName>
</protein>
<dbReference type="Pfam" id="PF00892">
    <property type="entry name" value="EamA"/>
    <property type="match status" value="2"/>
</dbReference>
<evidence type="ECO:0000256" key="6">
    <source>
        <dbReference type="SAM" id="Phobius"/>
    </source>
</evidence>
<evidence type="ECO:0000259" key="7">
    <source>
        <dbReference type="Pfam" id="PF00892"/>
    </source>
</evidence>
<dbReference type="InterPro" id="IPR000620">
    <property type="entry name" value="EamA_dom"/>
</dbReference>
<dbReference type="SUPFAM" id="SSF103481">
    <property type="entry name" value="Multidrug resistance efflux transporter EmrE"/>
    <property type="match status" value="2"/>
</dbReference>
<accession>A0A4D7QGQ5</accession>
<organism evidence="8 9">
    <name type="scientific">Phreatobacter aquaticus</name>
    <dbReference type="NCBI Taxonomy" id="2570229"/>
    <lineage>
        <taxon>Bacteria</taxon>
        <taxon>Pseudomonadati</taxon>
        <taxon>Pseudomonadota</taxon>
        <taxon>Alphaproteobacteria</taxon>
        <taxon>Hyphomicrobiales</taxon>
        <taxon>Phreatobacteraceae</taxon>
        <taxon>Phreatobacter</taxon>
    </lineage>
</organism>
<feature type="transmembrane region" description="Helical" evidence="6">
    <location>
        <begin position="214"/>
        <end position="235"/>
    </location>
</feature>